<dbReference type="PANTHER" id="PTHR33397">
    <property type="entry name" value="UPF0331 PROTEIN YUTE"/>
    <property type="match status" value="1"/>
</dbReference>
<accession>A0ABY4CJB9</accession>
<keyword evidence="7" id="KW-1185">Reference proteome</keyword>
<organism evidence="6 7">
    <name type="scientific">Fodinisporobacter ferrooxydans</name>
    <dbReference type="NCBI Taxonomy" id="2901836"/>
    <lineage>
        <taxon>Bacteria</taxon>
        <taxon>Bacillati</taxon>
        <taxon>Bacillota</taxon>
        <taxon>Bacilli</taxon>
        <taxon>Bacillales</taxon>
        <taxon>Alicyclobacillaceae</taxon>
        <taxon>Fodinisporobacter</taxon>
    </lineage>
</organism>
<dbReference type="EMBL" id="CP089291">
    <property type="protein sequence ID" value="UOF90429.1"/>
    <property type="molecule type" value="Genomic_DNA"/>
</dbReference>
<dbReference type="PANTHER" id="PTHR33397:SF5">
    <property type="entry name" value="RNASE YUTE-RELATED"/>
    <property type="match status" value="1"/>
</dbReference>
<evidence type="ECO:0000256" key="4">
    <source>
        <dbReference type="ARBA" id="ARBA00024207"/>
    </source>
</evidence>
<evidence type="ECO:0000256" key="2">
    <source>
        <dbReference type="ARBA" id="ARBA00022722"/>
    </source>
</evidence>
<keyword evidence="5" id="KW-0175">Coiled coil</keyword>
<proteinExistence type="inferred from homology"/>
<keyword evidence="3" id="KW-0378">Hydrolase</keyword>
<evidence type="ECO:0000256" key="5">
    <source>
        <dbReference type="SAM" id="Coils"/>
    </source>
</evidence>
<comment type="similarity">
    <text evidence="4">Belongs to the HepT RNase toxin family.</text>
</comment>
<reference evidence="6" key="1">
    <citation type="submission" date="2021-12" db="EMBL/GenBank/DDBJ databases">
        <title>Alicyclobacillaceae gen. nov., sp. nov., isolated from chalcocite enrichment system.</title>
        <authorList>
            <person name="Jiang Z."/>
        </authorList>
    </citation>
    <scope>NUCLEOTIDE SEQUENCE</scope>
    <source>
        <strain evidence="6">MYW30-H2</strain>
    </source>
</reference>
<evidence type="ECO:0000313" key="7">
    <source>
        <dbReference type="Proteomes" id="UP000830167"/>
    </source>
</evidence>
<sequence>MWIRQQDRDQIQPLLKKLQEQVEILQACMEAADQAEQTILDAARERALHIGCECITDIGNLIIDACIMRDPSSFTDIITVLCEERVFDEKLGKAILPIVAYRKSLAHDYLQLECGTTRTFASEAVRTFPECAEQISRFIQLEHPQ</sequence>
<dbReference type="InterPro" id="IPR052379">
    <property type="entry name" value="Type_VII_TA_RNase"/>
</dbReference>
<name>A0ABY4CJB9_9BACL</name>
<keyword evidence="2" id="KW-0540">Nuclease</keyword>
<gene>
    <name evidence="6" type="ORF">LSG31_21665</name>
</gene>
<dbReference type="Proteomes" id="UP000830167">
    <property type="component" value="Chromosome"/>
</dbReference>
<evidence type="ECO:0000256" key="1">
    <source>
        <dbReference type="ARBA" id="ARBA00022649"/>
    </source>
</evidence>
<dbReference type="Pfam" id="PF01934">
    <property type="entry name" value="HepT-like"/>
    <property type="match status" value="1"/>
</dbReference>
<dbReference type="RefSeq" id="WP_347437124.1">
    <property type="nucleotide sequence ID" value="NZ_CP089291.1"/>
</dbReference>
<feature type="coiled-coil region" evidence="5">
    <location>
        <begin position="15"/>
        <end position="45"/>
    </location>
</feature>
<dbReference type="Gene3D" id="1.20.120.580">
    <property type="entry name" value="bsu32300-like"/>
    <property type="match status" value="1"/>
</dbReference>
<evidence type="ECO:0000256" key="3">
    <source>
        <dbReference type="ARBA" id="ARBA00022801"/>
    </source>
</evidence>
<dbReference type="InterPro" id="IPR008201">
    <property type="entry name" value="HepT-like"/>
</dbReference>
<keyword evidence="1" id="KW-1277">Toxin-antitoxin system</keyword>
<protein>
    <submittedName>
        <fullName evidence="6">DUF86 domain-containing protein</fullName>
    </submittedName>
</protein>
<dbReference type="InterPro" id="IPR037038">
    <property type="entry name" value="HepT-like_sf"/>
</dbReference>
<evidence type="ECO:0000313" key="6">
    <source>
        <dbReference type="EMBL" id="UOF90429.1"/>
    </source>
</evidence>